<organism evidence="1 2">
    <name type="scientific">Thelephora ganbajun</name>
    <name type="common">Ganba fungus</name>
    <dbReference type="NCBI Taxonomy" id="370292"/>
    <lineage>
        <taxon>Eukaryota</taxon>
        <taxon>Fungi</taxon>
        <taxon>Dikarya</taxon>
        <taxon>Basidiomycota</taxon>
        <taxon>Agaricomycotina</taxon>
        <taxon>Agaricomycetes</taxon>
        <taxon>Thelephorales</taxon>
        <taxon>Thelephoraceae</taxon>
        <taxon>Thelephora</taxon>
    </lineage>
</organism>
<reference evidence="1" key="1">
    <citation type="submission" date="2019-10" db="EMBL/GenBank/DDBJ databases">
        <authorList>
            <consortium name="DOE Joint Genome Institute"/>
            <person name="Kuo A."/>
            <person name="Miyauchi S."/>
            <person name="Kiss E."/>
            <person name="Drula E."/>
            <person name="Kohler A."/>
            <person name="Sanchez-Garcia M."/>
            <person name="Andreopoulos B."/>
            <person name="Barry K.W."/>
            <person name="Bonito G."/>
            <person name="Buee M."/>
            <person name="Carver A."/>
            <person name="Chen C."/>
            <person name="Cichocki N."/>
            <person name="Clum A."/>
            <person name="Culley D."/>
            <person name="Crous P.W."/>
            <person name="Fauchery L."/>
            <person name="Girlanda M."/>
            <person name="Hayes R."/>
            <person name="Keri Z."/>
            <person name="Labutti K."/>
            <person name="Lipzen A."/>
            <person name="Lombard V."/>
            <person name="Magnuson J."/>
            <person name="Maillard F."/>
            <person name="Morin E."/>
            <person name="Murat C."/>
            <person name="Nolan M."/>
            <person name="Ohm R."/>
            <person name="Pangilinan J."/>
            <person name="Pereira M."/>
            <person name="Perotto S."/>
            <person name="Peter M."/>
            <person name="Riley R."/>
            <person name="Sitrit Y."/>
            <person name="Stielow B."/>
            <person name="Szollosi G."/>
            <person name="Zifcakova L."/>
            <person name="Stursova M."/>
            <person name="Spatafora J.W."/>
            <person name="Tedersoo L."/>
            <person name="Vaario L.-M."/>
            <person name="Yamada A."/>
            <person name="Yan M."/>
            <person name="Wang P."/>
            <person name="Xu J."/>
            <person name="Bruns T."/>
            <person name="Baldrian P."/>
            <person name="Vilgalys R."/>
            <person name="Henrissat B."/>
            <person name="Grigoriev I.V."/>
            <person name="Hibbett D."/>
            <person name="Nagy L.G."/>
            <person name="Martin F.M."/>
        </authorList>
    </citation>
    <scope>NUCLEOTIDE SEQUENCE</scope>
    <source>
        <strain evidence="1">P2</strain>
    </source>
</reference>
<proteinExistence type="predicted"/>
<dbReference type="Proteomes" id="UP000886501">
    <property type="component" value="Unassembled WGS sequence"/>
</dbReference>
<dbReference type="EMBL" id="MU118055">
    <property type="protein sequence ID" value="KAF9646535.1"/>
    <property type="molecule type" value="Genomic_DNA"/>
</dbReference>
<evidence type="ECO:0000313" key="1">
    <source>
        <dbReference type="EMBL" id="KAF9646535.1"/>
    </source>
</evidence>
<evidence type="ECO:0000313" key="2">
    <source>
        <dbReference type="Proteomes" id="UP000886501"/>
    </source>
</evidence>
<gene>
    <name evidence="1" type="ORF">BDM02DRAFT_3188744</name>
</gene>
<reference evidence="1" key="2">
    <citation type="journal article" date="2020" name="Nat. Commun.">
        <title>Large-scale genome sequencing of mycorrhizal fungi provides insights into the early evolution of symbiotic traits.</title>
        <authorList>
            <person name="Miyauchi S."/>
            <person name="Kiss E."/>
            <person name="Kuo A."/>
            <person name="Drula E."/>
            <person name="Kohler A."/>
            <person name="Sanchez-Garcia M."/>
            <person name="Morin E."/>
            <person name="Andreopoulos B."/>
            <person name="Barry K.W."/>
            <person name="Bonito G."/>
            <person name="Buee M."/>
            <person name="Carver A."/>
            <person name="Chen C."/>
            <person name="Cichocki N."/>
            <person name="Clum A."/>
            <person name="Culley D."/>
            <person name="Crous P.W."/>
            <person name="Fauchery L."/>
            <person name="Girlanda M."/>
            <person name="Hayes R.D."/>
            <person name="Keri Z."/>
            <person name="LaButti K."/>
            <person name="Lipzen A."/>
            <person name="Lombard V."/>
            <person name="Magnuson J."/>
            <person name="Maillard F."/>
            <person name="Murat C."/>
            <person name="Nolan M."/>
            <person name="Ohm R.A."/>
            <person name="Pangilinan J."/>
            <person name="Pereira M.F."/>
            <person name="Perotto S."/>
            <person name="Peter M."/>
            <person name="Pfister S."/>
            <person name="Riley R."/>
            <person name="Sitrit Y."/>
            <person name="Stielow J.B."/>
            <person name="Szollosi G."/>
            <person name="Zifcakova L."/>
            <person name="Stursova M."/>
            <person name="Spatafora J.W."/>
            <person name="Tedersoo L."/>
            <person name="Vaario L.M."/>
            <person name="Yamada A."/>
            <person name="Yan M."/>
            <person name="Wang P."/>
            <person name="Xu J."/>
            <person name="Bruns T."/>
            <person name="Baldrian P."/>
            <person name="Vilgalys R."/>
            <person name="Dunand C."/>
            <person name="Henrissat B."/>
            <person name="Grigoriev I.V."/>
            <person name="Hibbett D."/>
            <person name="Nagy L.G."/>
            <person name="Martin F.M."/>
        </authorList>
    </citation>
    <scope>NUCLEOTIDE SEQUENCE</scope>
    <source>
        <strain evidence="1">P2</strain>
    </source>
</reference>
<accession>A0ACB6Z9Y3</accession>
<sequence length="188" mass="21727">MVPDINSHPLDNLLHSTSARTLQYERQLKELELKLSEHLSNSRTIDTSLRQVYAGIQRNMRRTDRAIGVYAPHVNRAFDDALKSLSQLETTLPVTRAQIAEIRSVYDSGRLKAQDMVKDMTWLTTSFYDRWRIIIFTSSAPVSARTRFLVRSLFTLCLIACNYIVYISAMGAYKAHRHRFIWGDKIMS</sequence>
<comment type="caution">
    <text evidence="1">The sequence shown here is derived from an EMBL/GenBank/DDBJ whole genome shotgun (WGS) entry which is preliminary data.</text>
</comment>
<keyword evidence="2" id="KW-1185">Reference proteome</keyword>
<protein>
    <submittedName>
        <fullName evidence="1">Uncharacterized protein</fullName>
    </submittedName>
</protein>
<name>A0ACB6Z9Y3_THEGA</name>